<dbReference type="GO" id="GO:0015074">
    <property type="term" value="P:DNA integration"/>
    <property type="evidence" value="ECO:0007669"/>
    <property type="project" value="InterPro"/>
</dbReference>
<accession>A0A077EK73</accession>
<evidence type="ECO:0000259" key="4">
    <source>
        <dbReference type="PROSITE" id="PS51898"/>
    </source>
</evidence>
<evidence type="ECO:0000256" key="2">
    <source>
        <dbReference type="ARBA" id="ARBA00023125"/>
    </source>
</evidence>
<dbReference type="Pfam" id="PF00589">
    <property type="entry name" value="Phage_integrase"/>
    <property type="match status" value="1"/>
</dbReference>
<dbReference type="InterPro" id="IPR010998">
    <property type="entry name" value="Integrase_recombinase_N"/>
</dbReference>
<dbReference type="STRING" id="1338011.BD94_3158"/>
<keyword evidence="2" id="KW-0238">DNA-binding</keyword>
<dbReference type="InterPro" id="IPR011010">
    <property type="entry name" value="DNA_brk_join_enz"/>
</dbReference>
<name>A0A077EK73_9FLAO</name>
<dbReference type="CDD" id="cd01185">
    <property type="entry name" value="INTN1_C_like"/>
    <property type="match status" value="1"/>
</dbReference>
<dbReference type="KEGG" id="eao:BD94_3158"/>
<dbReference type="eggNOG" id="COG0582">
    <property type="taxonomic scope" value="Bacteria"/>
</dbReference>
<protein>
    <submittedName>
        <fullName evidence="5">Tyrosine type site-specific recombinase</fullName>
    </submittedName>
</protein>
<dbReference type="Proteomes" id="UP000028933">
    <property type="component" value="Chromosome"/>
</dbReference>
<sequence length="443" mass="51738">MLENNCELMYFLKSSKKSLRYIYLRVRIDGIAKETSTKRKIDISRWNQATERATGNKEDARTLNFFLDTLQNKINRYVNLKMSNEEPITSLQVINYANGNDQVRAKVIEEFKRHNDEMNALVKRNECAPGTHERYTTACSHVQQFIKLKFNTEDIDFRFLNYEFVKDYEFFLKTVRKCNNNTALKYIGNFKKIVLQAVAKGIIPSDPFIQFKGKKTKPNKRPLTREELSRIENKQFKNERLGIVRDIFIFQCYTGLAYIDVYQLRRTDIKTGIDGQMWIMSDRQKSKATTNIPLLPKALEIINKYIDHPDCTNKVLPVRTNQKMNAYLKEIADLCNYNDVLNTHKGRRTFGSTVTLNNGVPINVVKEMLGHHSIRQTEEYAITEQITVGKEMNLLKERLQNQSPQSGFEELLKNYNMLGEQLKQYMESDPALKSKFKNIVITD</sequence>
<proteinExistence type="inferred from homology"/>
<dbReference type="EMBL" id="CP007547">
    <property type="protein sequence ID" value="AIL46933.1"/>
    <property type="molecule type" value="Genomic_DNA"/>
</dbReference>
<organism evidence="5 6">
    <name type="scientific">Elizabethkingia anophelis NUHP1</name>
    <dbReference type="NCBI Taxonomy" id="1338011"/>
    <lineage>
        <taxon>Bacteria</taxon>
        <taxon>Pseudomonadati</taxon>
        <taxon>Bacteroidota</taxon>
        <taxon>Flavobacteriia</taxon>
        <taxon>Flavobacteriales</taxon>
        <taxon>Weeksellaceae</taxon>
        <taxon>Elizabethkingia</taxon>
    </lineage>
</organism>
<dbReference type="Gene3D" id="1.10.150.130">
    <property type="match status" value="1"/>
</dbReference>
<dbReference type="Pfam" id="PF17293">
    <property type="entry name" value="Arm-DNA-bind_5"/>
    <property type="match status" value="1"/>
</dbReference>
<dbReference type="Gene3D" id="1.10.443.10">
    <property type="entry name" value="Intergrase catalytic core"/>
    <property type="match status" value="1"/>
</dbReference>
<dbReference type="InterPro" id="IPR025269">
    <property type="entry name" value="SAM-like_dom"/>
</dbReference>
<dbReference type="SUPFAM" id="SSF56349">
    <property type="entry name" value="DNA breaking-rejoining enzymes"/>
    <property type="match status" value="1"/>
</dbReference>
<keyword evidence="3" id="KW-0233">DNA recombination</keyword>
<gene>
    <name evidence="5" type="ORF">BD94_3158</name>
</gene>
<reference evidence="5" key="2">
    <citation type="journal article" date="2015" name="Genome Biol. Evol.">
        <title>Complete Genome Sequence and Transcriptomic Analysis of the Novel Pathogen Elizabethkingia anophelis in Response to Oxidative Stress.</title>
        <authorList>
            <person name="Li Y."/>
            <person name="Liu Y."/>
            <person name="Chew S.C."/>
            <person name="Tay M."/>
            <person name="Salido M.M."/>
            <person name="Teo J."/>
            <person name="Lauro F.M."/>
            <person name="Givskov M."/>
            <person name="Yang L."/>
        </authorList>
    </citation>
    <scope>NUCLEOTIDE SEQUENCE</scope>
    <source>
        <strain evidence="5">NUHP1</strain>
    </source>
</reference>
<dbReference type="GO" id="GO:0003677">
    <property type="term" value="F:DNA binding"/>
    <property type="evidence" value="ECO:0007669"/>
    <property type="project" value="UniProtKB-KW"/>
</dbReference>
<dbReference type="PANTHER" id="PTHR30349:SF64">
    <property type="entry name" value="PROPHAGE INTEGRASE INTD-RELATED"/>
    <property type="match status" value="1"/>
</dbReference>
<dbReference type="HOGENOM" id="CLU_033139_2_0_10"/>
<dbReference type="InterPro" id="IPR013762">
    <property type="entry name" value="Integrase-like_cat_sf"/>
</dbReference>
<dbReference type="PROSITE" id="PS51898">
    <property type="entry name" value="TYR_RECOMBINASE"/>
    <property type="match status" value="1"/>
</dbReference>
<dbReference type="PANTHER" id="PTHR30349">
    <property type="entry name" value="PHAGE INTEGRASE-RELATED"/>
    <property type="match status" value="1"/>
</dbReference>
<dbReference type="GO" id="GO:0006310">
    <property type="term" value="P:DNA recombination"/>
    <property type="evidence" value="ECO:0007669"/>
    <property type="project" value="UniProtKB-KW"/>
</dbReference>
<evidence type="ECO:0000313" key="6">
    <source>
        <dbReference type="Proteomes" id="UP000028933"/>
    </source>
</evidence>
<dbReference type="InterPro" id="IPR050090">
    <property type="entry name" value="Tyrosine_recombinase_XerCD"/>
</dbReference>
<dbReference type="Pfam" id="PF13102">
    <property type="entry name" value="Phage_int_SAM_5"/>
    <property type="match status" value="1"/>
</dbReference>
<evidence type="ECO:0000313" key="5">
    <source>
        <dbReference type="EMBL" id="AIL46933.1"/>
    </source>
</evidence>
<feature type="domain" description="Tyr recombinase" evidence="4">
    <location>
        <begin position="218"/>
        <end position="396"/>
    </location>
</feature>
<dbReference type="AlphaFoldDB" id="A0A077EK73"/>
<dbReference type="InterPro" id="IPR002104">
    <property type="entry name" value="Integrase_catalytic"/>
</dbReference>
<evidence type="ECO:0000256" key="3">
    <source>
        <dbReference type="ARBA" id="ARBA00023172"/>
    </source>
</evidence>
<comment type="similarity">
    <text evidence="1">Belongs to the 'phage' integrase family.</text>
</comment>
<dbReference type="InterPro" id="IPR035386">
    <property type="entry name" value="Arm-DNA-bind_5"/>
</dbReference>
<evidence type="ECO:0000256" key="1">
    <source>
        <dbReference type="ARBA" id="ARBA00008857"/>
    </source>
</evidence>
<dbReference type="RefSeq" id="WP_024566107.1">
    <property type="nucleotide sequence ID" value="NZ_CP007547.1"/>
</dbReference>
<reference evidence="5" key="1">
    <citation type="journal article" date="2013" name="Lancet">
        <title>First case of E anophelis outbreak in an intensive-care unit.</title>
        <authorList>
            <person name="Teo J."/>
            <person name="Tan S.Y."/>
            <person name="Tay M."/>
            <person name="Ding Y."/>
            <person name="Kjelleberg S."/>
            <person name="Givskov M."/>
            <person name="Lin R.T."/>
            <person name="Yang L."/>
        </authorList>
    </citation>
    <scope>NUCLEOTIDE SEQUENCE [LARGE SCALE GENOMIC DNA]</scope>
    <source>
        <strain evidence="5">NUHP1</strain>
    </source>
</reference>